<dbReference type="GO" id="GO:0000062">
    <property type="term" value="F:fatty-acyl-CoA binding"/>
    <property type="evidence" value="ECO:0007669"/>
    <property type="project" value="InterPro"/>
</dbReference>
<dbReference type="PROSITE" id="PS51228">
    <property type="entry name" value="ACB_2"/>
    <property type="match status" value="1"/>
</dbReference>
<name>A0AAD1SLV3_PELCU</name>
<feature type="domain" description="ACB" evidence="5">
    <location>
        <begin position="10"/>
        <end position="99"/>
    </location>
</feature>
<dbReference type="EMBL" id="OW240917">
    <property type="protein sequence ID" value="CAH2302733.1"/>
    <property type="molecule type" value="Genomic_DNA"/>
</dbReference>
<protein>
    <submittedName>
        <fullName evidence="6">Acyl- -binding domain-containing 4 isoform X1</fullName>
    </submittedName>
</protein>
<reference evidence="6" key="1">
    <citation type="submission" date="2022-03" db="EMBL/GenBank/DDBJ databases">
        <authorList>
            <person name="Alioto T."/>
            <person name="Alioto T."/>
            <person name="Gomez Garrido J."/>
        </authorList>
    </citation>
    <scope>NUCLEOTIDE SEQUENCE</scope>
</reference>
<dbReference type="InterPro" id="IPR014352">
    <property type="entry name" value="FERM/acyl-CoA-bd_prot_sf"/>
</dbReference>
<dbReference type="InterPro" id="IPR000582">
    <property type="entry name" value="Acyl-CoA-binding_protein"/>
</dbReference>
<dbReference type="GO" id="GO:0005737">
    <property type="term" value="C:cytoplasm"/>
    <property type="evidence" value="ECO:0007669"/>
    <property type="project" value="TreeGrafter"/>
</dbReference>
<accession>A0AAD1SLV3</accession>
<evidence type="ECO:0000259" key="5">
    <source>
        <dbReference type="PROSITE" id="PS51228"/>
    </source>
</evidence>
<proteinExistence type="predicted"/>
<feature type="coiled-coil region" evidence="2">
    <location>
        <begin position="311"/>
        <end position="338"/>
    </location>
</feature>
<evidence type="ECO:0000256" key="4">
    <source>
        <dbReference type="SAM" id="Phobius"/>
    </source>
</evidence>
<dbReference type="GO" id="GO:0006631">
    <property type="term" value="P:fatty acid metabolic process"/>
    <property type="evidence" value="ECO:0007669"/>
    <property type="project" value="TreeGrafter"/>
</dbReference>
<feature type="transmembrane region" description="Helical" evidence="4">
    <location>
        <begin position="351"/>
        <end position="375"/>
    </location>
</feature>
<dbReference type="InterPro" id="IPR035984">
    <property type="entry name" value="Acyl-CoA-binding_sf"/>
</dbReference>
<gene>
    <name evidence="6" type="ORF">PECUL_23A036529</name>
</gene>
<dbReference type="CDD" id="cd00435">
    <property type="entry name" value="ACBP"/>
    <property type="match status" value="1"/>
</dbReference>
<dbReference type="AlphaFoldDB" id="A0AAD1SLV3"/>
<keyword evidence="4" id="KW-1133">Transmembrane helix</keyword>
<dbReference type="InterPro" id="IPR022408">
    <property type="entry name" value="Acyl-CoA-binding_prot_CS"/>
</dbReference>
<keyword evidence="4" id="KW-0812">Transmembrane</keyword>
<dbReference type="Pfam" id="PF00887">
    <property type="entry name" value="ACBP"/>
    <property type="match status" value="1"/>
</dbReference>
<evidence type="ECO:0000313" key="7">
    <source>
        <dbReference type="Proteomes" id="UP001295444"/>
    </source>
</evidence>
<dbReference type="SUPFAM" id="SSF47027">
    <property type="entry name" value="Acyl-CoA binding protein"/>
    <property type="match status" value="1"/>
</dbReference>
<dbReference type="PANTHER" id="PTHR23310">
    <property type="entry name" value="ACYL-COA-BINDING PROTEIN, ACBP"/>
    <property type="match status" value="1"/>
</dbReference>
<keyword evidence="2" id="KW-0175">Coiled coil</keyword>
<dbReference type="Proteomes" id="UP001295444">
    <property type="component" value="Chromosome 06"/>
</dbReference>
<dbReference type="PANTHER" id="PTHR23310:SF53">
    <property type="entry name" value="ACYL-COA-BINDING DOMAIN-CONTAINING PROTEIN 4"/>
    <property type="match status" value="1"/>
</dbReference>
<keyword evidence="7" id="KW-1185">Reference proteome</keyword>
<feature type="region of interest" description="Disordered" evidence="3">
    <location>
        <begin position="236"/>
        <end position="258"/>
    </location>
</feature>
<evidence type="ECO:0000313" key="6">
    <source>
        <dbReference type="EMBL" id="CAH2302733.1"/>
    </source>
</evidence>
<dbReference type="PROSITE" id="PS00880">
    <property type="entry name" value="ACB_1"/>
    <property type="match status" value="1"/>
</dbReference>
<dbReference type="Gene3D" id="1.20.80.10">
    <property type="match status" value="1"/>
</dbReference>
<keyword evidence="4" id="KW-0472">Membrane</keyword>
<dbReference type="FunFam" id="1.20.80.10:FF:000010">
    <property type="entry name" value="Acyl-CoA-binding domain-containing protein 5"/>
    <property type="match status" value="1"/>
</dbReference>
<keyword evidence="1" id="KW-0446">Lipid-binding</keyword>
<evidence type="ECO:0000256" key="1">
    <source>
        <dbReference type="ARBA" id="ARBA00023121"/>
    </source>
</evidence>
<organism evidence="6 7">
    <name type="scientific">Pelobates cultripes</name>
    <name type="common">Western spadefoot toad</name>
    <dbReference type="NCBI Taxonomy" id="61616"/>
    <lineage>
        <taxon>Eukaryota</taxon>
        <taxon>Metazoa</taxon>
        <taxon>Chordata</taxon>
        <taxon>Craniata</taxon>
        <taxon>Vertebrata</taxon>
        <taxon>Euteleostomi</taxon>
        <taxon>Amphibia</taxon>
        <taxon>Batrachia</taxon>
        <taxon>Anura</taxon>
        <taxon>Pelobatoidea</taxon>
        <taxon>Pelobatidae</taxon>
        <taxon>Pelobates</taxon>
    </lineage>
</organism>
<sequence length="383" mass="44120">MLIDQDETEPQRQFNAAVSVIQGLPKNGAYRPSYEEMLRFYSYYKQATVGPCSIPRPGFWDPIGRYKWDAWNRLGDMSQDDAMCAYIKEMKSVAQKIIDTVPLDDKSPDMFEPFRPLYEVIPDMPRPPDSFFKETPELGNPDDEEPELGLKEVVCSPSAAFQTSIPQDEQVWVHSQSDQQGEEIRSDPIGEASNFVPHARDVHSWASSNEDFCDSIEEVERVQVFEDIDSQIKPHLFQPASDATTPNEHSRRQKRTTLRDTECDVEIVTQSTSESWLVSSGETFNSDMPSGSQIRKEHSPHQLSPQIAATVDALQASIQGISQRLESLEKMLQAQLLEETPHQPDKEMKSWISLFIQSRTLFFIFVWPFIVHWLLRRSYRWKR</sequence>
<evidence type="ECO:0000256" key="2">
    <source>
        <dbReference type="SAM" id="Coils"/>
    </source>
</evidence>
<dbReference type="PRINTS" id="PR00689">
    <property type="entry name" value="ACOABINDINGP"/>
</dbReference>
<evidence type="ECO:0000256" key="3">
    <source>
        <dbReference type="SAM" id="MobiDB-lite"/>
    </source>
</evidence>